<accession>A0ABP2K4A0</accession>
<gene>
    <name evidence="1" type="ORF">NT05LM_0163</name>
</gene>
<evidence type="ECO:0000313" key="2">
    <source>
        <dbReference type="Proteomes" id="UP000003412"/>
    </source>
</evidence>
<reference evidence="1 2" key="1">
    <citation type="journal article" date="2010" name="Microbiol. Resour. Announc.">
        <title>Comparative genomics of the bacterial genus Listeria: Genome evolution is characterized by limited gene acquisition and limited gene loss.</title>
        <authorList>
            <person name="den Bakker H.C."/>
            <person name="Cummings C.A."/>
            <person name="Ferreira V."/>
            <person name="Vatta P."/>
            <person name="Orsi R.H."/>
            <person name="Degoricija L."/>
            <person name="Barker M."/>
            <person name="Petrauskene O."/>
            <person name="Furtado M.R."/>
            <person name="Wiedmann M."/>
        </authorList>
    </citation>
    <scope>NUCLEOTIDE SEQUENCE [LARGE SCALE GENOMIC DNA]</scope>
    <source>
        <strain evidence="1 2">FSL S4-120</strain>
    </source>
</reference>
<protein>
    <submittedName>
        <fullName evidence="1">Secreted protein</fullName>
    </submittedName>
</protein>
<dbReference type="Proteomes" id="UP000003412">
    <property type="component" value="Chromosome"/>
</dbReference>
<keyword evidence="2" id="KW-1185">Reference proteome</keyword>
<organism evidence="1 2">
    <name type="scientific">Listeria marthii FSL S4-120</name>
    <dbReference type="NCBI Taxonomy" id="702457"/>
    <lineage>
        <taxon>Bacteria</taxon>
        <taxon>Bacillati</taxon>
        <taxon>Bacillota</taxon>
        <taxon>Bacilli</taxon>
        <taxon>Bacillales</taxon>
        <taxon>Listeriaceae</taxon>
        <taxon>Listeria</taxon>
    </lineage>
</organism>
<proteinExistence type="predicted"/>
<comment type="caution">
    <text evidence="1">The sequence shown here is derived from an EMBL/GenBank/DDBJ whole genome shotgun (WGS) entry which is preliminary data.</text>
</comment>
<evidence type="ECO:0000313" key="1">
    <source>
        <dbReference type="EMBL" id="EFR89160.1"/>
    </source>
</evidence>
<name>A0ABP2K4A0_9LIST</name>
<feature type="non-terminal residue" evidence="1">
    <location>
        <position position="1"/>
    </location>
</feature>
<dbReference type="EMBL" id="ADXF01000089">
    <property type="protein sequence ID" value="EFR89160.1"/>
    <property type="molecule type" value="Genomic_DNA"/>
</dbReference>
<sequence>DEDGEVIDTEKVAAKDIAETVNLSMEPTSNYAITVFDQKDKPIALYQGNNEENNLKANITDDSFTLMANDTADAKTKLTVTIEPKELSTWEKVQSWFGKDFTETKTVEKEELDTGVEFDANYHDSKVTVKETESGKTFGIIELEASK</sequence>